<dbReference type="AlphaFoldDB" id="A0A0A2VIL3"/>
<keyword evidence="2" id="KW-0479">Metal-binding</keyword>
<dbReference type="GO" id="GO:0044283">
    <property type="term" value="P:small molecule biosynthetic process"/>
    <property type="evidence" value="ECO:0007669"/>
    <property type="project" value="UniProtKB-ARBA"/>
</dbReference>
<dbReference type="Proteomes" id="UP000030106">
    <property type="component" value="Unassembled WGS sequence"/>
</dbReference>
<evidence type="ECO:0000259" key="4">
    <source>
        <dbReference type="PROSITE" id="PS51471"/>
    </source>
</evidence>
<dbReference type="GO" id="GO:0046872">
    <property type="term" value="F:metal ion binding"/>
    <property type="evidence" value="ECO:0007669"/>
    <property type="project" value="UniProtKB-KW"/>
</dbReference>
<dbReference type="HOGENOM" id="CLU_045863_0_0_1"/>
<protein>
    <submittedName>
        <fullName evidence="5">2-oxoglutarate-dependent ethylene/succinate-forming enzyme</fullName>
    </submittedName>
</protein>
<dbReference type="GO" id="GO:0016491">
    <property type="term" value="F:oxidoreductase activity"/>
    <property type="evidence" value="ECO:0007669"/>
    <property type="project" value="UniProtKB-KW"/>
</dbReference>
<name>A0A0A2VIL3_BEABA</name>
<dbReference type="STRING" id="1245745.A0A0A2VIL3"/>
<evidence type="ECO:0000313" key="6">
    <source>
        <dbReference type="Proteomes" id="UP000030106"/>
    </source>
</evidence>
<keyword evidence="2" id="KW-0408">Iron</keyword>
<keyword evidence="2" id="KW-0560">Oxidoreductase</keyword>
<feature type="region of interest" description="Disordered" evidence="3">
    <location>
        <begin position="402"/>
        <end position="436"/>
    </location>
</feature>
<dbReference type="SUPFAM" id="SSF51197">
    <property type="entry name" value="Clavaminate synthase-like"/>
    <property type="match status" value="1"/>
</dbReference>
<dbReference type="PROSITE" id="PS51471">
    <property type="entry name" value="FE2OG_OXY"/>
    <property type="match status" value="1"/>
</dbReference>
<evidence type="ECO:0000256" key="1">
    <source>
        <dbReference type="ARBA" id="ARBA00008056"/>
    </source>
</evidence>
<dbReference type="InterPro" id="IPR027443">
    <property type="entry name" value="IPNS-like_sf"/>
</dbReference>
<dbReference type="PANTHER" id="PTHR47990">
    <property type="entry name" value="2-OXOGLUTARATE (2OG) AND FE(II)-DEPENDENT OXYGENASE SUPERFAMILY PROTEIN-RELATED"/>
    <property type="match status" value="1"/>
</dbReference>
<dbReference type="Pfam" id="PF03171">
    <property type="entry name" value="2OG-FeII_Oxy"/>
    <property type="match status" value="1"/>
</dbReference>
<feature type="compositionally biased region" description="Basic and acidic residues" evidence="3">
    <location>
        <begin position="406"/>
        <end position="416"/>
    </location>
</feature>
<dbReference type="Pfam" id="PF14226">
    <property type="entry name" value="DIOX_N"/>
    <property type="match status" value="1"/>
</dbReference>
<dbReference type="eggNOG" id="KOG0143">
    <property type="taxonomic scope" value="Eukaryota"/>
</dbReference>
<gene>
    <name evidence="5" type="ORF">BBAD15_g7001</name>
</gene>
<dbReference type="Gene3D" id="2.60.120.330">
    <property type="entry name" value="B-lactam Antibiotic, Isopenicillin N Synthase, Chain"/>
    <property type="match status" value="1"/>
</dbReference>
<dbReference type="InterPro" id="IPR026992">
    <property type="entry name" value="DIOX_N"/>
</dbReference>
<feature type="domain" description="Fe2OG dioxygenase" evidence="4">
    <location>
        <begin position="213"/>
        <end position="335"/>
    </location>
</feature>
<dbReference type="InterPro" id="IPR044861">
    <property type="entry name" value="IPNS-like_FE2OG_OXY"/>
</dbReference>
<dbReference type="OrthoDB" id="288590at2759"/>
<evidence type="ECO:0000313" key="5">
    <source>
        <dbReference type="EMBL" id="KGQ07671.1"/>
    </source>
</evidence>
<evidence type="ECO:0000256" key="2">
    <source>
        <dbReference type="RuleBase" id="RU003682"/>
    </source>
</evidence>
<sequence>MQSRLAGTASLGCAIASRHSAARLRLVAKRGDAVVGASTMPPGFTATVGRLNTFVLPNQITGSANDRSMARAMIEAWRRDGIFQVAMSPQQQRIYQNANAASQRFFRRSGVEKRRCVDEQSYSGYVASGEEVTDGVADYSEIFTVTKDLSEKDHRVAAKWPCHGPCPWPDNDMKYNMTAYTEDLSRSGDRLLEMVELGLRVPQGSLKKYTEDGWHHMRVLRFPHRDQTNGKGKKGRGIGSHTDYGLLVMAAQDDVGGLFVRPPQQGEHYANWEKSAAGMHEDETGWVYVPPVPGVFTVFPGDMLQYMTSSYLKSTPHKVGLNTRERFAFAYFYEPNFSSVLRPLPGYTGGSEATSGGVDGGIHYGTHFTSMCLRNYPDRITTKKLLQEDRCKMLALPQLRVSGAAEKPRDRSRAGDSRGNLAIRGGDYPASGVEFA</sequence>
<dbReference type="InterPro" id="IPR050231">
    <property type="entry name" value="Iron_ascorbate_oxido_reductase"/>
</dbReference>
<dbReference type="InterPro" id="IPR005123">
    <property type="entry name" value="Oxoglu/Fe-dep_dioxygenase_dom"/>
</dbReference>
<reference evidence="5 6" key="1">
    <citation type="submission" date="2012-10" db="EMBL/GenBank/DDBJ databases">
        <title>Genome sequencing and analysis of entomopathogenic fungi Beauveria bassiana D1-5.</title>
        <authorList>
            <person name="Li Q."/>
            <person name="Wang L."/>
            <person name="Zhang Z."/>
            <person name="Wang Q."/>
            <person name="Ren J."/>
            <person name="Wang M."/>
            <person name="Xu W."/>
            <person name="Wang J."/>
            <person name="Lu Y."/>
            <person name="Du Q."/>
            <person name="Sun Z."/>
        </authorList>
    </citation>
    <scope>NUCLEOTIDE SEQUENCE [LARGE SCALE GENOMIC DNA]</scope>
    <source>
        <strain evidence="5 6">D1-5</strain>
    </source>
</reference>
<proteinExistence type="inferred from homology"/>
<accession>A0A0A2VIL3</accession>
<comment type="similarity">
    <text evidence="1 2">Belongs to the iron/ascorbate-dependent oxidoreductase family.</text>
</comment>
<dbReference type="EMBL" id="ANFO01000657">
    <property type="protein sequence ID" value="KGQ07671.1"/>
    <property type="molecule type" value="Genomic_DNA"/>
</dbReference>
<evidence type="ECO:0000256" key="3">
    <source>
        <dbReference type="SAM" id="MobiDB-lite"/>
    </source>
</evidence>
<comment type="caution">
    <text evidence="5">The sequence shown here is derived from an EMBL/GenBank/DDBJ whole genome shotgun (WGS) entry which is preliminary data.</text>
</comment>
<organism evidence="5 6">
    <name type="scientific">Beauveria bassiana D1-5</name>
    <dbReference type="NCBI Taxonomy" id="1245745"/>
    <lineage>
        <taxon>Eukaryota</taxon>
        <taxon>Fungi</taxon>
        <taxon>Dikarya</taxon>
        <taxon>Ascomycota</taxon>
        <taxon>Pezizomycotina</taxon>
        <taxon>Sordariomycetes</taxon>
        <taxon>Hypocreomycetidae</taxon>
        <taxon>Hypocreales</taxon>
        <taxon>Cordycipitaceae</taxon>
        <taxon>Beauveria</taxon>
    </lineage>
</organism>